<reference evidence="6" key="2">
    <citation type="submission" date="2020-09" db="EMBL/GenBank/DDBJ databases">
        <authorList>
            <person name="Sun Q."/>
            <person name="Zhou Y."/>
        </authorList>
    </citation>
    <scope>NUCLEOTIDE SEQUENCE</scope>
    <source>
        <strain evidence="6">CGMCC 1.12153</strain>
    </source>
</reference>
<evidence type="ECO:0000256" key="3">
    <source>
        <dbReference type="ARBA" id="ARBA00022840"/>
    </source>
</evidence>
<dbReference type="InterPro" id="IPR037171">
    <property type="entry name" value="NagB/RpiA_transferase-like"/>
</dbReference>
<dbReference type="GO" id="GO:0046872">
    <property type="term" value="F:metal ion binding"/>
    <property type="evidence" value="ECO:0007669"/>
    <property type="project" value="UniProtKB-KW"/>
</dbReference>
<dbReference type="GO" id="GO:0035999">
    <property type="term" value="P:tetrahydrofolate interconversion"/>
    <property type="evidence" value="ECO:0007669"/>
    <property type="project" value="TreeGrafter"/>
</dbReference>
<dbReference type="Gene3D" id="3.40.50.10420">
    <property type="entry name" value="NagB/RpiA/CoA transferase-like"/>
    <property type="match status" value="1"/>
</dbReference>
<dbReference type="PIRSF" id="PIRSF006806">
    <property type="entry name" value="FTHF_cligase"/>
    <property type="match status" value="1"/>
</dbReference>
<feature type="binding site" evidence="4">
    <location>
        <position position="54"/>
    </location>
    <ligand>
        <name>substrate</name>
    </ligand>
</feature>
<evidence type="ECO:0000256" key="4">
    <source>
        <dbReference type="PIRSR" id="PIRSR006806-1"/>
    </source>
</evidence>
<reference evidence="6" key="1">
    <citation type="journal article" date="2014" name="Int. J. Syst. Evol. Microbiol.">
        <title>Complete genome sequence of Corynebacterium casei LMG S-19264T (=DSM 44701T), isolated from a smear-ripened cheese.</title>
        <authorList>
            <consortium name="US DOE Joint Genome Institute (JGI-PGF)"/>
            <person name="Walter F."/>
            <person name="Albersmeier A."/>
            <person name="Kalinowski J."/>
            <person name="Ruckert C."/>
        </authorList>
    </citation>
    <scope>NUCLEOTIDE SEQUENCE</scope>
    <source>
        <strain evidence="6">CGMCC 1.12153</strain>
    </source>
</reference>
<dbReference type="RefSeq" id="WP_188375695.1">
    <property type="nucleotide sequence ID" value="NZ_BMEL01000001.1"/>
</dbReference>
<dbReference type="PANTHER" id="PTHR23407">
    <property type="entry name" value="ATPASE INHIBITOR/5-FORMYLTETRAHYDROFOLATE CYCLO-LIGASE"/>
    <property type="match status" value="1"/>
</dbReference>
<evidence type="ECO:0000256" key="5">
    <source>
        <dbReference type="RuleBase" id="RU361279"/>
    </source>
</evidence>
<keyword evidence="5" id="KW-0460">Magnesium</keyword>
<sequence>MKKQLLREQGKLTLKSFSRKEKKEIEQQLYNQLFQSSFYKEAKTIGVTVSLKSEWNTNPIIEKAWEDNKNVVVPKCAPQTKSMTFYELTDYSQLETVYYGLKEPSPSQTSAVEKEAINLILVPGLLFDRRGFRIGYGGGFYDRYLKDFQGHTVSLLSHRQLIEEIPYESFDQPVHQLILENEVVRTTSSIE</sequence>
<evidence type="ECO:0000256" key="2">
    <source>
        <dbReference type="ARBA" id="ARBA00022741"/>
    </source>
</evidence>
<keyword evidence="5" id="KW-0479">Metal-binding</keyword>
<keyword evidence="7" id="KW-1185">Reference proteome</keyword>
<gene>
    <name evidence="6" type="ORF">GCM10010954_03020</name>
</gene>
<dbReference type="PANTHER" id="PTHR23407:SF1">
    <property type="entry name" value="5-FORMYLTETRAHYDROFOLATE CYCLO-LIGASE"/>
    <property type="match status" value="1"/>
</dbReference>
<dbReference type="GO" id="GO:0030272">
    <property type="term" value="F:5-formyltetrahydrofolate cyclo-ligase activity"/>
    <property type="evidence" value="ECO:0007669"/>
    <property type="project" value="UniProtKB-EC"/>
</dbReference>
<keyword evidence="3 4" id="KW-0067">ATP-binding</keyword>
<dbReference type="Pfam" id="PF01812">
    <property type="entry name" value="5-FTHF_cyc-lig"/>
    <property type="match status" value="1"/>
</dbReference>
<comment type="similarity">
    <text evidence="1 5">Belongs to the 5-formyltetrahydrofolate cyclo-ligase family.</text>
</comment>
<name>A0A917AXT1_HALAA</name>
<organism evidence="6 7">
    <name type="scientific">Halobacillus andaensis</name>
    <dbReference type="NCBI Taxonomy" id="1176239"/>
    <lineage>
        <taxon>Bacteria</taxon>
        <taxon>Bacillati</taxon>
        <taxon>Bacillota</taxon>
        <taxon>Bacilli</taxon>
        <taxon>Bacillales</taxon>
        <taxon>Bacillaceae</taxon>
        <taxon>Halobacillus</taxon>
    </lineage>
</organism>
<dbReference type="SUPFAM" id="SSF100950">
    <property type="entry name" value="NagB/RpiA/CoA transferase-like"/>
    <property type="match status" value="1"/>
</dbReference>
<protein>
    <recommendedName>
        <fullName evidence="5">5-formyltetrahydrofolate cyclo-ligase</fullName>
        <ecNumber evidence="5">6.3.3.2</ecNumber>
    </recommendedName>
</protein>
<comment type="catalytic activity">
    <reaction evidence="5">
        <text>(6S)-5-formyl-5,6,7,8-tetrahydrofolate + ATP = (6R)-5,10-methenyltetrahydrofolate + ADP + phosphate</text>
        <dbReference type="Rhea" id="RHEA:10488"/>
        <dbReference type="ChEBI" id="CHEBI:30616"/>
        <dbReference type="ChEBI" id="CHEBI:43474"/>
        <dbReference type="ChEBI" id="CHEBI:57455"/>
        <dbReference type="ChEBI" id="CHEBI:57457"/>
        <dbReference type="ChEBI" id="CHEBI:456216"/>
        <dbReference type="EC" id="6.3.3.2"/>
    </reaction>
</comment>
<evidence type="ECO:0000313" key="6">
    <source>
        <dbReference type="EMBL" id="GGF07917.1"/>
    </source>
</evidence>
<dbReference type="InterPro" id="IPR002698">
    <property type="entry name" value="FTHF_cligase"/>
</dbReference>
<dbReference type="AlphaFoldDB" id="A0A917AXT1"/>
<dbReference type="InterPro" id="IPR024185">
    <property type="entry name" value="FTHF_cligase-like_sf"/>
</dbReference>
<comment type="cofactor">
    <cofactor evidence="5">
        <name>Mg(2+)</name>
        <dbReference type="ChEBI" id="CHEBI:18420"/>
    </cofactor>
</comment>
<dbReference type="EC" id="6.3.3.2" evidence="5"/>
<feature type="binding site" evidence="4">
    <location>
        <position position="49"/>
    </location>
    <ligand>
        <name>substrate</name>
    </ligand>
</feature>
<evidence type="ECO:0000256" key="1">
    <source>
        <dbReference type="ARBA" id="ARBA00010638"/>
    </source>
</evidence>
<dbReference type="EMBL" id="BMEL01000001">
    <property type="protein sequence ID" value="GGF07917.1"/>
    <property type="molecule type" value="Genomic_DNA"/>
</dbReference>
<keyword evidence="2 4" id="KW-0547">Nucleotide-binding</keyword>
<comment type="caution">
    <text evidence="6">The sequence shown here is derived from an EMBL/GenBank/DDBJ whole genome shotgun (WGS) entry which is preliminary data.</text>
</comment>
<dbReference type="Proteomes" id="UP000660110">
    <property type="component" value="Unassembled WGS sequence"/>
</dbReference>
<accession>A0A917AXT1</accession>
<feature type="binding site" evidence="4">
    <location>
        <begin position="133"/>
        <end position="141"/>
    </location>
    <ligand>
        <name>ATP</name>
        <dbReference type="ChEBI" id="CHEBI:30616"/>
    </ligand>
</feature>
<dbReference type="GO" id="GO:0009396">
    <property type="term" value="P:folic acid-containing compound biosynthetic process"/>
    <property type="evidence" value="ECO:0007669"/>
    <property type="project" value="TreeGrafter"/>
</dbReference>
<feature type="binding site" evidence="4">
    <location>
        <begin position="3"/>
        <end position="7"/>
    </location>
    <ligand>
        <name>ATP</name>
        <dbReference type="ChEBI" id="CHEBI:30616"/>
    </ligand>
</feature>
<evidence type="ECO:0000313" key="7">
    <source>
        <dbReference type="Proteomes" id="UP000660110"/>
    </source>
</evidence>
<dbReference type="GO" id="GO:0005524">
    <property type="term" value="F:ATP binding"/>
    <property type="evidence" value="ECO:0007669"/>
    <property type="project" value="UniProtKB-KW"/>
</dbReference>
<dbReference type="NCBIfam" id="TIGR02727">
    <property type="entry name" value="MTHFS_bact"/>
    <property type="match status" value="1"/>
</dbReference>
<proteinExistence type="inferred from homology"/>